<keyword evidence="1" id="KW-0304">Gas vesicle</keyword>
<dbReference type="GO" id="GO:0005198">
    <property type="term" value="F:structural molecule activity"/>
    <property type="evidence" value="ECO:0007669"/>
    <property type="project" value="InterPro"/>
</dbReference>
<dbReference type="OrthoDB" id="8453627at2"/>
<dbReference type="EMBL" id="QTZN02000064">
    <property type="protein sequence ID" value="MVB09054.1"/>
    <property type="molecule type" value="Genomic_DNA"/>
</dbReference>
<dbReference type="PANTHER" id="PTHR35344">
    <property type="entry name" value="GAS VESICLE STRUCTURAL PROTEIN 2-RELATED"/>
    <property type="match status" value="1"/>
</dbReference>
<dbReference type="Proteomes" id="UP000462449">
    <property type="component" value="Unassembled WGS sequence"/>
</dbReference>
<dbReference type="EMBL" id="WOTW01000064">
    <property type="protein sequence ID" value="MUP39849.1"/>
    <property type="molecule type" value="Genomic_DNA"/>
</dbReference>
<evidence type="ECO:0000313" key="5">
    <source>
        <dbReference type="EMBL" id="MVB09054.1"/>
    </source>
</evidence>
<gene>
    <name evidence="5" type="ORF">DWB62_018710</name>
    <name evidence="4" type="ORF">GNY23_18710</name>
</gene>
<dbReference type="RefSeq" id="WP_156197207.1">
    <property type="nucleotide sequence ID" value="NZ_QTZN02000064.1"/>
</dbReference>
<comment type="similarity">
    <text evidence="3">Belongs to the gas vesicle GvpA family.</text>
</comment>
<dbReference type="AlphaFoldDB" id="A0A7M4DB20"/>
<dbReference type="Proteomes" id="UP000285951">
    <property type="component" value="Unassembled WGS sequence"/>
</dbReference>
<proteinExistence type="inferred from homology"/>
<protein>
    <submittedName>
        <fullName evidence="4">Gas vesicle protein</fullName>
    </submittedName>
</protein>
<sequence length="71" mass="7969">MVHQNKKVTANFVLYLFCYSLDRVLNKGVVLTGDIVISVADIDLIYLGVRLLLSSVETMEQLKSGKTDHEN</sequence>
<name>A0A7M4DB20_9BACT</name>
<reference evidence="4 7" key="2">
    <citation type="submission" date="2019-12" db="EMBL/GenBank/DDBJ databases">
        <title>Draft genome sequence of Labilibaculum sp. strain 44 isolated from deep waters of Black Sea.</title>
        <authorList>
            <person name="Yadav S."/>
            <person name="Villanueva L."/>
        </authorList>
    </citation>
    <scope>NUCLEOTIDE SEQUENCE [LARGE SCALE GENOMIC DNA]</scope>
    <source>
        <strain evidence="4 7">44</strain>
    </source>
</reference>
<dbReference type="PANTHER" id="PTHR35344:SF4">
    <property type="entry name" value="GAS VESICLE PROTEIN A1"/>
    <property type="match status" value="1"/>
</dbReference>
<reference evidence="5 6" key="1">
    <citation type="submission" date="2019-11" db="EMBL/GenBank/DDBJ databases">
        <title>Draft genome sequence of Labilibaculum sp. strain SYP isolated from Black Sea.</title>
        <authorList>
            <person name="Yadav S."/>
            <person name="Villanueva L."/>
        </authorList>
    </citation>
    <scope>NUCLEOTIDE SEQUENCE [LARGE SCALE GENOMIC DNA]</scope>
    <source>
        <strain evidence="5 6">44</strain>
    </source>
</reference>
<dbReference type="Pfam" id="PF00741">
    <property type="entry name" value="Gas_vesicle"/>
    <property type="match status" value="1"/>
</dbReference>
<evidence type="ECO:0000256" key="1">
    <source>
        <dbReference type="ARBA" id="ARBA00022987"/>
    </source>
</evidence>
<comment type="caution">
    <text evidence="4">The sequence shown here is derived from an EMBL/GenBank/DDBJ whole genome shotgun (WGS) entry which is preliminary data.</text>
</comment>
<comment type="subcellular location">
    <subcellularLocation>
        <location evidence="2">Gas vesicle</location>
    </subcellularLocation>
</comment>
<dbReference type="GO" id="GO:0012506">
    <property type="term" value="C:vesicle membrane"/>
    <property type="evidence" value="ECO:0007669"/>
    <property type="project" value="InterPro"/>
</dbReference>
<accession>A0A7M4DB20</accession>
<evidence type="ECO:0000256" key="2">
    <source>
        <dbReference type="ARBA" id="ARBA00035108"/>
    </source>
</evidence>
<dbReference type="InterPro" id="IPR050530">
    <property type="entry name" value="GvpA"/>
</dbReference>
<organism evidence="4 7">
    <name type="scientific">Labilibaculum euxinus</name>
    <dbReference type="NCBI Taxonomy" id="2686357"/>
    <lineage>
        <taxon>Bacteria</taxon>
        <taxon>Pseudomonadati</taxon>
        <taxon>Bacteroidota</taxon>
        <taxon>Bacteroidia</taxon>
        <taxon>Marinilabiliales</taxon>
        <taxon>Marinifilaceae</taxon>
        <taxon>Labilibaculum</taxon>
    </lineage>
</organism>
<dbReference type="InterPro" id="IPR000638">
    <property type="entry name" value="Gas-vesicle_GvpA-like"/>
</dbReference>
<dbReference type="GO" id="GO:0031411">
    <property type="term" value="C:gas vesicle"/>
    <property type="evidence" value="ECO:0007669"/>
    <property type="project" value="UniProtKB-SubCell"/>
</dbReference>
<evidence type="ECO:0000313" key="6">
    <source>
        <dbReference type="Proteomes" id="UP000285951"/>
    </source>
</evidence>
<evidence type="ECO:0000313" key="4">
    <source>
        <dbReference type="EMBL" id="MUP39849.1"/>
    </source>
</evidence>
<evidence type="ECO:0000256" key="3">
    <source>
        <dbReference type="ARBA" id="ARBA00035646"/>
    </source>
</evidence>
<evidence type="ECO:0000313" key="7">
    <source>
        <dbReference type="Proteomes" id="UP000462449"/>
    </source>
</evidence>
<keyword evidence="6" id="KW-1185">Reference proteome</keyword>